<dbReference type="InterPro" id="IPR001248">
    <property type="entry name" value="Pur-cyt_permease"/>
</dbReference>
<accession>A0A0K3CPW8</accession>
<feature type="transmembrane region" description="Helical" evidence="6">
    <location>
        <begin position="406"/>
        <end position="430"/>
    </location>
</feature>
<dbReference type="InterPro" id="IPR045225">
    <property type="entry name" value="Uracil/uridine/allantoin_perm"/>
</dbReference>
<comment type="subcellular location">
    <subcellularLocation>
        <location evidence="1">Membrane</location>
        <topology evidence="1">Multi-pass membrane protein</topology>
    </subcellularLocation>
</comment>
<organism evidence="7 9">
    <name type="scientific">Rhodotorula toruloides</name>
    <name type="common">Yeast</name>
    <name type="synonym">Rhodosporidium toruloides</name>
    <dbReference type="NCBI Taxonomy" id="5286"/>
    <lineage>
        <taxon>Eukaryota</taxon>
        <taxon>Fungi</taxon>
        <taxon>Dikarya</taxon>
        <taxon>Basidiomycota</taxon>
        <taxon>Pucciniomycotina</taxon>
        <taxon>Microbotryomycetes</taxon>
        <taxon>Sporidiobolales</taxon>
        <taxon>Sporidiobolaceae</taxon>
        <taxon>Rhodotorula</taxon>
    </lineage>
</organism>
<keyword evidence="5 6" id="KW-0472">Membrane</keyword>
<feature type="transmembrane region" description="Helical" evidence="6">
    <location>
        <begin position="179"/>
        <end position="201"/>
    </location>
</feature>
<dbReference type="Pfam" id="PF02133">
    <property type="entry name" value="Transp_cyt_pur"/>
    <property type="match status" value="2"/>
</dbReference>
<evidence type="ECO:0000313" key="9">
    <source>
        <dbReference type="Proteomes" id="UP000199069"/>
    </source>
</evidence>
<name>A0A0K3CPW8_RHOTO</name>
<dbReference type="GO" id="GO:0015205">
    <property type="term" value="F:nucleobase transmembrane transporter activity"/>
    <property type="evidence" value="ECO:0007669"/>
    <property type="project" value="TreeGrafter"/>
</dbReference>
<sequence length="567" mass="62281">MGLLRRLEVPAAEGAERALDNEDLRSTPIERRTWGKLFFGLFWFSAVTNVSNWLGGSSWLALGVSFWQGLGCTTTGFFIVSFWMVGCGRPGAKYGVPYPVICRSSFGVLGAGWPAFNRAVMATVWQSINSASGAQGKCFLPSLRACPDLSWPFAALYICLYAIFPTIRNIPNHMGTESALTSAEMLCFFLYLLLNAAMLLLDVPKWAALVYSKVAVFCISSAGMLALAITKAGGSVGPVVSQPSTVHGPAKSWLLLQMILTSTASCSTFASNAADWQRNAKRPNDPILGQILGFPISNFIVQVVGMLVASTSASVYGEVVWNPVTYLKMLLEDNYDAKHRAGAFFIAAGFVYSLLFSCVFENIYCCGNDLASLFPKYISVKRGFWICLLGCAAFCPWYLLGTASRFITVLASYQIFLFSICGLIMSDYFLVSKGLFNYRDLYTLSKKGTYYYSYGFNWRAFAAYGVGVAINFAGFLNNLGIIHNHRLARSYWFSIFTTTFAAGGVYYILVRLFPQPNYNAKWSEPKGVWVPPEPNGAALTDSAMDEAESMEKKDEVVAGVLPVLEHA</sequence>
<dbReference type="OMA" id="YAICPWY"/>
<evidence type="ECO:0000256" key="1">
    <source>
        <dbReference type="ARBA" id="ARBA00004141"/>
    </source>
</evidence>
<evidence type="ECO:0000313" key="7">
    <source>
        <dbReference type="EMBL" id="CTR10737.1"/>
    </source>
</evidence>
<feature type="transmembrane region" description="Helical" evidence="6">
    <location>
        <begin position="149"/>
        <end position="167"/>
    </location>
</feature>
<evidence type="ECO:0000256" key="2">
    <source>
        <dbReference type="ARBA" id="ARBA00008974"/>
    </source>
</evidence>
<dbReference type="Gene3D" id="1.10.4160.10">
    <property type="entry name" value="Hydantoin permease"/>
    <property type="match status" value="1"/>
</dbReference>
<evidence type="ECO:0000256" key="4">
    <source>
        <dbReference type="ARBA" id="ARBA00022989"/>
    </source>
</evidence>
<protein>
    <submittedName>
        <fullName evidence="7">BY PROTMAP: gi|472585665|gb|EMS23216.1| nucleobase transmembrane transporter [Rhodosporidium toruloides NP11] gi|647400647|emb|CDR46314.1| RHTO0S12e02806g1_1 [Rhodosporidium toruloides]</fullName>
    </submittedName>
    <submittedName>
        <fullName evidence="8">NCS1 nucleoside transporter</fullName>
    </submittedName>
</protein>
<dbReference type="EMBL" id="LCTV02000014">
    <property type="protein sequence ID" value="PRQ70764.1"/>
    <property type="molecule type" value="Genomic_DNA"/>
</dbReference>
<dbReference type="AlphaFoldDB" id="A0A0K3CPW8"/>
<dbReference type="Proteomes" id="UP000199069">
    <property type="component" value="Unassembled WGS sequence"/>
</dbReference>
<feature type="transmembrane region" description="Helical" evidence="6">
    <location>
        <begin position="34"/>
        <end position="54"/>
    </location>
</feature>
<evidence type="ECO:0000313" key="10">
    <source>
        <dbReference type="Proteomes" id="UP000239560"/>
    </source>
</evidence>
<feature type="transmembrane region" description="Helical" evidence="6">
    <location>
        <begin position="291"/>
        <end position="321"/>
    </location>
</feature>
<feature type="transmembrane region" description="Helical" evidence="6">
    <location>
        <begin position="490"/>
        <end position="509"/>
    </location>
</feature>
<feature type="transmembrane region" description="Helical" evidence="6">
    <location>
        <begin position="341"/>
        <end position="363"/>
    </location>
</feature>
<comment type="similarity">
    <text evidence="2">Belongs to the purine-cytosine permease (2.A.39) family.</text>
</comment>
<dbReference type="OrthoDB" id="2018619at2759"/>
<dbReference type="Proteomes" id="UP000239560">
    <property type="component" value="Unassembled WGS sequence"/>
</dbReference>
<evidence type="ECO:0000313" key="8">
    <source>
        <dbReference type="EMBL" id="PRQ70764.1"/>
    </source>
</evidence>
<keyword evidence="9" id="KW-1185">Reference proteome</keyword>
<gene>
    <name evidence="7" type="primary">FGENESH: predicted gene_14.148</name>
    <name evidence="8" type="ORF">AAT19DRAFT_10921</name>
    <name evidence="7" type="ORF">BN2166_0065980</name>
</gene>
<reference evidence="8 10" key="2">
    <citation type="journal article" date="2018" name="Elife">
        <title>Functional genomics of lipid metabolism in the oleaginous yeast Rhodosporidium toruloides.</title>
        <authorList>
            <person name="Coradetti S.T."/>
            <person name="Pinel D."/>
            <person name="Geiselman G."/>
            <person name="Ito M."/>
            <person name="Mondo S."/>
            <person name="Reilly M.C."/>
            <person name="Cheng Y.F."/>
            <person name="Bauer S."/>
            <person name="Grigoriev I."/>
            <person name="Gladden J.M."/>
            <person name="Simmons B.A."/>
            <person name="Brem R."/>
            <person name="Arkin A.P."/>
            <person name="Skerker J.M."/>
        </authorList>
    </citation>
    <scope>NUCLEOTIDE SEQUENCE [LARGE SCALE GENOMIC DNA]</scope>
    <source>
        <strain evidence="8 10">NBRC 0880</strain>
    </source>
</reference>
<evidence type="ECO:0000256" key="3">
    <source>
        <dbReference type="ARBA" id="ARBA00022692"/>
    </source>
</evidence>
<keyword evidence="4 6" id="KW-1133">Transmembrane helix</keyword>
<keyword evidence="3 6" id="KW-0812">Transmembrane</keyword>
<dbReference type="GO" id="GO:0005886">
    <property type="term" value="C:plasma membrane"/>
    <property type="evidence" value="ECO:0007669"/>
    <property type="project" value="TreeGrafter"/>
</dbReference>
<proteinExistence type="inferred from homology"/>
<feature type="transmembrane region" description="Helical" evidence="6">
    <location>
        <begin position="208"/>
        <end position="230"/>
    </location>
</feature>
<feature type="transmembrane region" description="Helical" evidence="6">
    <location>
        <begin position="66"/>
        <end position="85"/>
    </location>
</feature>
<reference evidence="7 9" key="1">
    <citation type="submission" date="2015-07" db="EMBL/GenBank/DDBJ databases">
        <authorList>
            <person name="Cajimat M.N.B."/>
            <person name="Milazzo M.L."/>
            <person name="Fulhorst C.F."/>
        </authorList>
    </citation>
    <scope>NUCLEOTIDE SEQUENCE [LARGE SCALE GENOMIC DNA]</scope>
    <source>
        <strain evidence="7">Single colony</strain>
    </source>
</reference>
<dbReference type="PANTHER" id="PTHR30618">
    <property type="entry name" value="NCS1 FAMILY PURINE/PYRIMIDINE TRANSPORTER"/>
    <property type="match status" value="1"/>
</dbReference>
<feature type="transmembrane region" description="Helical" evidence="6">
    <location>
        <begin position="383"/>
        <end position="400"/>
    </location>
</feature>
<dbReference type="PANTHER" id="PTHR30618:SF1">
    <property type="entry name" value="URIDINE PERMEASE"/>
    <property type="match status" value="1"/>
</dbReference>
<dbReference type="EMBL" id="CWKI01000014">
    <property type="protein sequence ID" value="CTR10737.1"/>
    <property type="molecule type" value="Genomic_DNA"/>
</dbReference>
<evidence type="ECO:0000256" key="5">
    <source>
        <dbReference type="ARBA" id="ARBA00023136"/>
    </source>
</evidence>
<evidence type="ECO:0000256" key="6">
    <source>
        <dbReference type="SAM" id="Phobius"/>
    </source>
</evidence>